<sequence>MDIRDTSDLYSMVRRSVAKDIGFSCTTAAVLSAREFVQGMNGRPRIFTCGSEYHLPIPKNEMGFIPTQTSGNFEANQLRLQICSSNVTTYDI</sequence>
<evidence type="ECO:0000313" key="2">
    <source>
        <dbReference type="WBParaSite" id="nRc.2.0.1.t37645-RA"/>
    </source>
</evidence>
<name>A0A915KGY4_ROMCU</name>
<dbReference type="WBParaSite" id="nRc.2.0.1.t37645-RA">
    <property type="protein sequence ID" value="nRc.2.0.1.t37645-RA"/>
    <property type="gene ID" value="nRc.2.0.1.g37645"/>
</dbReference>
<dbReference type="Proteomes" id="UP000887565">
    <property type="component" value="Unplaced"/>
</dbReference>
<dbReference type="AlphaFoldDB" id="A0A915KGY4"/>
<proteinExistence type="predicted"/>
<keyword evidence="1" id="KW-1185">Reference proteome</keyword>
<protein>
    <submittedName>
        <fullName evidence="2">Uncharacterized protein</fullName>
    </submittedName>
</protein>
<accession>A0A915KGY4</accession>
<organism evidence="1 2">
    <name type="scientific">Romanomermis culicivorax</name>
    <name type="common">Nematode worm</name>
    <dbReference type="NCBI Taxonomy" id="13658"/>
    <lineage>
        <taxon>Eukaryota</taxon>
        <taxon>Metazoa</taxon>
        <taxon>Ecdysozoa</taxon>
        <taxon>Nematoda</taxon>
        <taxon>Enoplea</taxon>
        <taxon>Dorylaimia</taxon>
        <taxon>Mermithida</taxon>
        <taxon>Mermithoidea</taxon>
        <taxon>Mermithidae</taxon>
        <taxon>Romanomermis</taxon>
    </lineage>
</organism>
<evidence type="ECO:0000313" key="1">
    <source>
        <dbReference type="Proteomes" id="UP000887565"/>
    </source>
</evidence>
<reference evidence="2" key="1">
    <citation type="submission" date="2022-11" db="UniProtKB">
        <authorList>
            <consortium name="WormBaseParasite"/>
        </authorList>
    </citation>
    <scope>IDENTIFICATION</scope>
</reference>